<sequence length="75" mass="8509">MRATYLILLILNIVSIYLIYGCASKPRDITVDIRDRKEHEETKQPKVITKAIITRTTFVPTSTTSTKLTTKAETP</sequence>
<keyword evidence="2" id="KW-1185">Reference proteome</keyword>
<name>A0A0N5A428_PARTI</name>
<evidence type="ECO:0000313" key="3">
    <source>
        <dbReference type="WBParaSite" id="PTRK_0001638100.1"/>
    </source>
</evidence>
<evidence type="ECO:0000313" key="2">
    <source>
        <dbReference type="Proteomes" id="UP000038045"/>
    </source>
</evidence>
<keyword evidence="1" id="KW-0812">Transmembrane</keyword>
<evidence type="ECO:0000256" key="1">
    <source>
        <dbReference type="SAM" id="Phobius"/>
    </source>
</evidence>
<organism evidence="2 3">
    <name type="scientific">Parastrongyloides trichosuri</name>
    <name type="common">Possum-specific nematode worm</name>
    <dbReference type="NCBI Taxonomy" id="131310"/>
    <lineage>
        <taxon>Eukaryota</taxon>
        <taxon>Metazoa</taxon>
        <taxon>Ecdysozoa</taxon>
        <taxon>Nematoda</taxon>
        <taxon>Chromadorea</taxon>
        <taxon>Rhabditida</taxon>
        <taxon>Tylenchina</taxon>
        <taxon>Panagrolaimomorpha</taxon>
        <taxon>Strongyloidoidea</taxon>
        <taxon>Strongyloididae</taxon>
        <taxon>Parastrongyloides</taxon>
    </lineage>
</organism>
<dbReference type="AlphaFoldDB" id="A0A0N5A428"/>
<dbReference type="WBParaSite" id="PTRK_0001638100.1">
    <property type="protein sequence ID" value="PTRK_0001638100.1"/>
    <property type="gene ID" value="PTRK_0001638100"/>
</dbReference>
<dbReference type="PROSITE" id="PS51257">
    <property type="entry name" value="PROKAR_LIPOPROTEIN"/>
    <property type="match status" value="1"/>
</dbReference>
<reference evidence="3" key="1">
    <citation type="submission" date="2017-02" db="UniProtKB">
        <authorList>
            <consortium name="WormBaseParasite"/>
        </authorList>
    </citation>
    <scope>IDENTIFICATION</scope>
</reference>
<protein>
    <submittedName>
        <fullName evidence="3">Lipoprotein</fullName>
    </submittedName>
</protein>
<dbReference type="Proteomes" id="UP000038045">
    <property type="component" value="Unplaced"/>
</dbReference>
<keyword evidence="1" id="KW-0472">Membrane</keyword>
<proteinExistence type="predicted"/>
<keyword evidence="1" id="KW-1133">Transmembrane helix</keyword>
<accession>A0A0N5A428</accession>
<feature type="transmembrane region" description="Helical" evidence="1">
    <location>
        <begin position="6"/>
        <end position="23"/>
    </location>
</feature>